<organism evidence="3 4">
    <name type="scientific">Variovorax rhizosphaerae</name>
    <dbReference type="NCBI Taxonomy" id="1836200"/>
    <lineage>
        <taxon>Bacteria</taxon>
        <taxon>Pseudomonadati</taxon>
        <taxon>Pseudomonadota</taxon>
        <taxon>Betaproteobacteria</taxon>
        <taxon>Burkholderiales</taxon>
        <taxon>Comamonadaceae</taxon>
        <taxon>Variovorax</taxon>
    </lineage>
</organism>
<keyword evidence="4" id="KW-1185">Reference proteome</keyword>
<keyword evidence="2" id="KW-1133">Transmembrane helix</keyword>
<gene>
    <name evidence="3" type="ORF">WKW82_11485</name>
</gene>
<dbReference type="RefSeq" id="WP_340342429.1">
    <property type="nucleotide sequence ID" value="NZ_JBBKZT010000005.1"/>
</dbReference>
<feature type="coiled-coil region" evidence="1">
    <location>
        <begin position="50"/>
        <end position="77"/>
    </location>
</feature>
<keyword evidence="2" id="KW-0472">Membrane</keyword>
<dbReference type="Proteomes" id="UP001385892">
    <property type="component" value="Unassembled WGS sequence"/>
</dbReference>
<keyword evidence="1" id="KW-0175">Coiled coil</keyword>
<feature type="transmembrane region" description="Helical" evidence="2">
    <location>
        <begin position="12"/>
        <end position="32"/>
    </location>
</feature>
<keyword evidence="2" id="KW-0812">Transmembrane</keyword>
<proteinExistence type="predicted"/>
<reference evidence="3 4" key="1">
    <citation type="submission" date="2024-03" db="EMBL/GenBank/DDBJ databases">
        <title>Novel species of the genus Variovorax.</title>
        <authorList>
            <person name="Liu Q."/>
            <person name="Xin Y.-H."/>
        </authorList>
    </citation>
    <scope>NUCLEOTIDE SEQUENCE [LARGE SCALE GENOMIC DNA]</scope>
    <source>
        <strain evidence="3 4">KACC 18900</strain>
    </source>
</reference>
<evidence type="ECO:0000256" key="1">
    <source>
        <dbReference type="SAM" id="Coils"/>
    </source>
</evidence>
<evidence type="ECO:0000313" key="4">
    <source>
        <dbReference type="Proteomes" id="UP001385892"/>
    </source>
</evidence>
<comment type="caution">
    <text evidence="3">The sequence shown here is derived from an EMBL/GenBank/DDBJ whole genome shotgun (WGS) entry which is preliminary data.</text>
</comment>
<accession>A0ABU8WIH3</accession>
<evidence type="ECO:0000256" key="2">
    <source>
        <dbReference type="SAM" id="Phobius"/>
    </source>
</evidence>
<dbReference type="EMBL" id="JBBKZT010000005">
    <property type="protein sequence ID" value="MEJ8847276.1"/>
    <property type="molecule type" value="Genomic_DNA"/>
</dbReference>
<sequence length="191" mass="20040">MAEQVNPYVELAKYPLAVASIFLALVGAKFVLGIPFGAISKLTKDGVEFAQEAKGEIASLSAQVNAATKAIDEIKKQVPSKPLSSEAKSDIFEASQTVSNQTAQVATVGSDSLSGRSPAAGFIWIGDYTKSLSAWQRVKLVSPTTNAPLTTPPSSVAPGTVFTLSSNMVLRDGLPANDTEYFQGRRSLAGC</sequence>
<name>A0ABU8WIH3_9BURK</name>
<protein>
    <submittedName>
        <fullName evidence="3">Uncharacterized protein</fullName>
    </submittedName>
</protein>
<evidence type="ECO:0000313" key="3">
    <source>
        <dbReference type="EMBL" id="MEJ8847276.1"/>
    </source>
</evidence>